<dbReference type="PATRIC" id="fig|1293911.3.peg.281"/>
<dbReference type="GO" id="GO:0008360">
    <property type="term" value="P:regulation of cell shape"/>
    <property type="evidence" value="ECO:0007669"/>
    <property type="project" value="UniProtKB-UniRule"/>
</dbReference>
<dbReference type="RefSeq" id="WP_041849059.1">
    <property type="nucleotide sequence ID" value="NZ_KL503802.1"/>
</dbReference>
<evidence type="ECO:0000313" key="10">
    <source>
        <dbReference type="Proteomes" id="UP000031740"/>
    </source>
</evidence>
<organism evidence="9 10">
    <name type="scientific">Bartonella bacilliformis Ver097</name>
    <dbReference type="NCBI Taxonomy" id="1293911"/>
    <lineage>
        <taxon>Bacteria</taxon>
        <taxon>Pseudomonadati</taxon>
        <taxon>Pseudomonadota</taxon>
        <taxon>Alphaproteobacteria</taxon>
        <taxon>Hyphomicrobiales</taxon>
        <taxon>Bartonellaceae</taxon>
        <taxon>Bartonella</taxon>
    </lineage>
</organism>
<comment type="pathway">
    <text evidence="1 7">Cell wall biogenesis; peptidoglycan biosynthesis.</text>
</comment>
<evidence type="ECO:0000313" key="9">
    <source>
        <dbReference type="EMBL" id="KEG21322.1"/>
    </source>
</evidence>
<evidence type="ECO:0000256" key="2">
    <source>
        <dbReference type="ARBA" id="ARBA00005992"/>
    </source>
</evidence>
<reference evidence="9 10" key="1">
    <citation type="submission" date="2013-04" db="EMBL/GenBank/DDBJ databases">
        <title>The Genome Sequence of Bartonella bacilliformis Ver097.</title>
        <authorList>
            <consortium name="The Broad Institute Genomics Platform"/>
            <consortium name="The Broad Institute Genome Sequencing Center for Infectious Disease"/>
            <person name="Feldgarden M."/>
            <person name="Kirby J."/>
            <person name="Birtles R."/>
            <person name="Dasch G."/>
            <person name="Hendrix L."/>
            <person name="Koehler J."/>
            <person name="Walker B."/>
            <person name="Young S.K."/>
            <person name="Zeng Q."/>
            <person name="Gargeya S."/>
            <person name="Fitzgerald M."/>
            <person name="Haas B."/>
            <person name="Abouelleil A."/>
            <person name="Allen A.W."/>
            <person name="Alvarado L."/>
            <person name="Arachchi H.M."/>
            <person name="Berlin A.M."/>
            <person name="Chapman S.B."/>
            <person name="Gainer-Dewar J."/>
            <person name="Goldberg J."/>
            <person name="Griggs A."/>
            <person name="Gujja S."/>
            <person name="Hansen M."/>
            <person name="Howarth C."/>
            <person name="Imamovic A."/>
            <person name="Ireland A."/>
            <person name="Larimer J."/>
            <person name="McCowan C."/>
            <person name="Murphy C."/>
            <person name="Pearson M."/>
            <person name="Poon T.W."/>
            <person name="Priest M."/>
            <person name="Roberts A."/>
            <person name="Saif S."/>
            <person name="Shea T."/>
            <person name="Sisk P."/>
            <person name="Sykes S."/>
            <person name="Wortman J."/>
            <person name="Nusbaum C."/>
            <person name="Birren B."/>
        </authorList>
    </citation>
    <scope>NUCLEOTIDE SEQUENCE [LARGE SCALE GENOMIC DNA]</scope>
    <source>
        <strain evidence="9 10">Ver097</strain>
    </source>
</reference>
<dbReference type="GO" id="GO:0004180">
    <property type="term" value="F:carboxypeptidase activity"/>
    <property type="evidence" value="ECO:0007669"/>
    <property type="project" value="UniProtKB-ARBA"/>
</dbReference>
<evidence type="ECO:0000256" key="4">
    <source>
        <dbReference type="ARBA" id="ARBA00022960"/>
    </source>
</evidence>
<dbReference type="PANTHER" id="PTHR38589">
    <property type="entry name" value="BLR0621 PROTEIN"/>
    <property type="match status" value="1"/>
</dbReference>
<dbReference type="Proteomes" id="UP000031740">
    <property type="component" value="Unassembled WGS sequence"/>
</dbReference>
<dbReference type="CDD" id="cd16913">
    <property type="entry name" value="YkuD_like"/>
    <property type="match status" value="1"/>
</dbReference>
<dbReference type="Pfam" id="PF03734">
    <property type="entry name" value="YkuD"/>
    <property type="match status" value="1"/>
</dbReference>
<evidence type="ECO:0000256" key="7">
    <source>
        <dbReference type="PROSITE-ProRule" id="PRU01373"/>
    </source>
</evidence>
<keyword evidence="5 7" id="KW-0573">Peptidoglycan synthesis</keyword>
<dbReference type="GO" id="GO:0009252">
    <property type="term" value="P:peptidoglycan biosynthetic process"/>
    <property type="evidence" value="ECO:0007669"/>
    <property type="project" value="UniProtKB-UniPathway"/>
</dbReference>
<keyword evidence="3" id="KW-0808">Transferase</keyword>
<dbReference type="AlphaFoldDB" id="A0A072R7Y5"/>
<evidence type="ECO:0000256" key="1">
    <source>
        <dbReference type="ARBA" id="ARBA00004752"/>
    </source>
</evidence>
<dbReference type="InterPro" id="IPR038063">
    <property type="entry name" value="Transpep_catalytic_dom"/>
</dbReference>
<dbReference type="UniPathway" id="UPA00219"/>
<evidence type="ECO:0000256" key="5">
    <source>
        <dbReference type="ARBA" id="ARBA00022984"/>
    </source>
</evidence>
<dbReference type="InterPro" id="IPR005490">
    <property type="entry name" value="LD_TPept_cat_dom"/>
</dbReference>
<gene>
    <name evidence="9" type="ORF">H710_00271</name>
</gene>
<proteinExistence type="inferred from homology"/>
<dbReference type="HOGENOM" id="CLU_105370_0_0_5"/>
<accession>A0A072R7Y5</accession>
<evidence type="ECO:0000256" key="3">
    <source>
        <dbReference type="ARBA" id="ARBA00022679"/>
    </source>
</evidence>
<name>A0A072R7Y5_BARBA</name>
<keyword evidence="4 7" id="KW-0133">Cell shape</keyword>
<protein>
    <recommendedName>
        <fullName evidence="8">L,D-TPase catalytic domain-containing protein</fullName>
    </recommendedName>
</protein>
<evidence type="ECO:0000259" key="8">
    <source>
        <dbReference type="PROSITE" id="PS52029"/>
    </source>
</evidence>
<comment type="caution">
    <text evidence="9">The sequence shown here is derived from an EMBL/GenBank/DDBJ whole genome shotgun (WGS) entry which is preliminary data.</text>
</comment>
<dbReference type="PANTHER" id="PTHR38589:SF1">
    <property type="entry name" value="BLR0621 PROTEIN"/>
    <property type="match status" value="1"/>
</dbReference>
<feature type="active site" description="Proton donor/acceptor" evidence="7">
    <location>
        <position position="165"/>
    </location>
</feature>
<comment type="similarity">
    <text evidence="2">Belongs to the YkuD family.</text>
</comment>
<dbReference type="STRING" id="1293911.H710_00271"/>
<sequence length="202" mass="23391">MVLKVVSRKMRFHASRIKKEIVKKKTRVTLITVRRQVRIAGRHTRGILCIGQHRLFCALGRFGVSAFKREGDGATPLAKMRCLRGFRGNFYRSLPRSALSFRRIRAHDGWCDASGDTNYNRFVRLPYPKSAEKMQREDDLYAICLILDWNITERKMAKGSAIFMHLARDNYQPTEGCIALSRRDMERLLPYISQRTKVAVLA</sequence>
<dbReference type="EMBL" id="ASIV01000001">
    <property type="protein sequence ID" value="KEG21322.1"/>
    <property type="molecule type" value="Genomic_DNA"/>
</dbReference>
<dbReference type="GO" id="GO:0016740">
    <property type="term" value="F:transferase activity"/>
    <property type="evidence" value="ECO:0007669"/>
    <property type="project" value="UniProtKB-KW"/>
</dbReference>
<feature type="domain" description="L,D-TPase catalytic" evidence="8">
    <location>
        <begin position="29"/>
        <end position="201"/>
    </location>
</feature>
<feature type="active site" description="Nucleophile" evidence="7">
    <location>
        <position position="177"/>
    </location>
</feature>
<dbReference type="GO" id="GO:0071555">
    <property type="term" value="P:cell wall organization"/>
    <property type="evidence" value="ECO:0007669"/>
    <property type="project" value="UniProtKB-UniRule"/>
</dbReference>
<evidence type="ECO:0000256" key="6">
    <source>
        <dbReference type="ARBA" id="ARBA00023316"/>
    </source>
</evidence>
<dbReference type="PROSITE" id="PS52029">
    <property type="entry name" value="LD_TPASE"/>
    <property type="match status" value="1"/>
</dbReference>
<dbReference type="SUPFAM" id="SSF141523">
    <property type="entry name" value="L,D-transpeptidase catalytic domain-like"/>
    <property type="match status" value="1"/>
</dbReference>
<keyword evidence="6 7" id="KW-0961">Cell wall biogenesis/degradation</keyword>